<evidence type="ECO:0000256" key="1">
    <source>
        <dbReference type="ARBA" id="ARBA00022441"/>
    </source>
</evidence>
<dbReference type="AlphaFoldDB" id="A0AAQ4EZM4"/>
<gene>
    <name evidence="4" type="ORF">V5799_018298</name>
</gene>
<dbReference type="Gene3D" id="1.25.40.420">
    <property type="match status" value="1"/>
</dbReference>
<evidence type="ECO:0000256" key="2">
    <source>
        <dbReference type="ARBA" id="ARBA00022737"/>
    </source>
</evidence>
<dbReference type="PANTHER" id="PTHR45632">
    <property type="entry name" value="LD33804P"/>
    <property type="match status" value="1"/>
</dbReference>
<sequence length="175" mass="19617">MASLLSTGGSGGGGQRNGLVVFVEGQAFQVDRPLLTKHSQFFKKTLEKQENRNKHKLKLSGVSAATFAVLLKYMRTGELDVTPENVHDVFNAAFRLHMSDVVKHCIQMETETTPTGQQILMFSAARRLNMAEEERRAYQFLTAHFMSVAATREFLELDAEDVVRLLSAETLGCHW</sequence>
<dbReference type="InterPro" id="IPR011333">
    <property type="entry name" value="SKP1/BTB/POZ_sf"/>
</dbReference>
<organism evidence="4 5">
    <name type="scientific">Amblyomma americanum</name>
    <name type="common">Lone star tick</name>
    <dbReference type="NCBI Taxonomy" id="6943"/>
    <lineage>
        <taxon>Eukaryota</taxon>
        <taxon>Metazoa</taxon>
        <taxon>Ecdysozoa</taxon>
        <taxon>Arthropoda</taxon>
        <taxon>Chelicerata</taxon>
        <taxon>Arachnida</taxon>
        <taxon>Acari</taxon>
        <taxon>Parasitiformes</taxon>
        <taxon>Ixodida</taxon>
        <taxon>Ixodoidea</taxon>
        <taxon>Ixodidae</taxon>
        <taxon>Amblyomminae</taxon>
        <taxon>Amblyomma</taxon>
    </lineage>
</organism>
<dbReference type="SMART" id="SM00225">
    <property type="entry name" value="BTB"/>
    <property type="match status" value="1"/>
</dbReference>
<dbReference type="InterPro" id="IPR011705">
    <property type="entry name" value="BACK"/>
</dbReference>
<dbReference type="PANTHER" id="PTHR45632:SF3">
    <property type="entry name" value="KELCH-LIKE PROTEIN 32"/>
    <property type="match status" value="1"/>
</dbReference>
<feature type="domain" description="BTB" evidence="3">
    <location>
        <begin position="17"/>
        <end position="83"/>
    </location>
</feature>
<name>A0AAQ4EZM4_AMBAM</name>
<keyword evidence="2" id="KW-0677">Repeat</keyword>
<dbReference type="Pfam" id="PF00651">
    <property type="entry name" value="BTB"/>
    <property type="match status" value="1"/>
</dbReference>
<dbReference type="InterPro" id="IPR000210">
    <property type="entry name" value="BTB/POZ_dom"/>
</dbReference>
<dbReference type="PROSITE" id="PS50097">
    <property type="entry name" value="BTB"/>
    <property type="match status" value="1"/>
</dbReference>
<keyword evidence="1" id="KW-0880">Kelch repeat</keyword>
<dbReference type="CDD" id="cd14733">
    <property type="entry name" value="BACK"/>
    <property type="match status" value="1"/>
</dbReference>
<evidence type="ECO:0000313" key="5">
    <source>
        <dbReference type="Proteomes" id="UP001321473"/>
    </source>
</evidence>
<keyword evidence="5" id="KW-1185">Reference proteome</keyword>
<evidence type="ECO:0000313" key="4">
    <source>
        <dbReference type="EMBL" id="KAK8780354.1"/>
    </source>
</evidence>
<protein>
    <recommendedName>
        <fullName evidence="3">BTB domain-containing protein</fullName>
    </recommendedName>
</protein>
<proteinExistence type="predicted"/>
<accession>A0AAQ4EZM4</accession>
<dbReference type="Gene3D" id="3.30.710.10">
    <property type="entry name" value="Potassium Channel Kv1.1, Chain A"/>
    <property type="match status" value="1"/>
</dbReference>
<evidence type="ECO:0000259" key="3">
    <source>
        <dbReference type="PROSITE" id="PS50097"/>
    </source>
</evidence>
<dbReference type="Proteomes" id="UP001321473">
    <property type="component" value="Unassembled WGS sequence"/>
</dbReference>
<dbReference type="SUPFAM" id="SSF54695">
    <property type="entry name" value="POZ domain"/>
    <property type="match status" value="1"/>
</dbReference>
<dbReference type="Pfam" id="PF07707">
    <property type="entry name" value="BACK"/>
    <property type="match status" value="1"/>
</dbReference>
<reference evidence="4 5" key="1">
    <citation type="journal article" date="2023" name="Arcadia Sci">
        <title>De novo assembly of a long-read Amblyomma americanum tick genome.</title>
        <authorList>
            <person name="Chou S."/>
            <person name="Poskanzer K.E."/>
            <person name="Rollins M."/>
            <person name="Thuy-Boun P.S."/>
        </authorList>
    </citation>
    <scope>NUCLEOTIDE SEQUENCE [LARGE SCALE GENOMIC DNA]</scope>
    <source>
        <strain evidence="4">F_SG_1</strain>
        <tissue evidence="4">Salivary glands</tissue>
    </source>
</reference>
<comment type="caution">
    <text evidence="4">The sequence shown here is derived from an EMBL/GenBank/DDBJ whole genome shotgun (WGS) entry which is preliminary data.</text>
</comment>
<dbReference type="CDD" id="cd18186">
    <property type="entry name" value="BTB_POZ_ZBTB_KLHL-like"/>
    <property type="match status" value="1"/>
</dbReference>
<dbReference type="EMBL" id="JARKHS020008957">
    <property type="protein sequence ID" value="KAK8780354.1"/>
    <property type="molecule type" value="Genomic_DNA"/>
</dbReference>